<evidence type="ECO:0000313" key="2">
    <source>
        <dbReference type="Proteomes" id="UP000790709"/>
    </source>
</evidence>
<keyword evidence="2" id="KW-1185">Reference proteome</keyword>
<accession>A0ACB8BI94</accession>
<organism evidence="1 2">
    <name type="scientific">Leucogyrophana mollusca</name>
    <dbReference type="NCBI Taxonomy" id="85980"/>
    <lineage>
        <taxon>Eukaryota</taxon>
        <taxon>Fungi</taxon>
        <taxon>Dikarya</taxon>
        <taxon>Basidiomycota</taxon>
        <taxon>Agaricomycotina</taxon>
        <taxon>Agaricomycetes</taxon>
        <taxon>Agaricomycetidae</taxon>
        <taxon>Boletales</taxon>
        <taxon>Boletales incertae sedis</taxon>
        <taxon>Leucogyrophana</taxon>
    </lineage>
</organism>
<proteinExistence type="predicted"/>
<reference evidence="1" key="1">
    <citation type="journal article" date="2021" name="New Phytol.">
        <title>Evolutionary innovations through gain and loss of genes in the ectomycorrhizal Boletales.</title>
        <authorList>
            <person name="Wu G."/>
            <person name="Miyauchi S."/>
            <person name="Morin E."/>
            <person name="Kuo A."/>
            <person name="Drula E."/>
            <person name="Varga T."/>
            <person name="Kohler A."/>
            <person name="Feng B."/>
            <person name="Cao Y."/>
            <person name="Lipzen A."/>
            <person name="Daum C."/>
            <person name="Hundley H."/>
            <person name="Pangilinan J."/>
            <person name="Johnson J."/>
            <person name="Barry K."/>
            <person name="LaButti K."/>
            <person name="Ng V."/>
            <person name="Ahrendt S."/>
            <person name="Min B."/>
            <person name="Choi I.G."/>
            <person name="Park H."/>
            <person name="Plett J.M."/>
            <person name="Magnuson J."/>
            <person name="Spatafora J.W."/>
            <person name="Nagy L.G."/>
            <person name="Henrissat B."/>
            <person name="Grigoriev I.V."/>
            <person name="Yang Z.L."/>
            <person name="Xu J."/>
            <person name="Martin F.M."/>
        </authorList>
    </citation>
    <scope>NUCLEOTIDE SEQUENCE</scope>
    <source>
        <strain evidence="1">KUC20120723A-06</strain>
    </source>
</reference>
<gene>
    <name evidence="1" type="ORF">BV22DRAFT_1033982</name>
</gene>
<protein>
    <submittedName>
        <fullName evidence="1">Uncharacterized protein</fullName>
    </submittedName>
</protein>
<dbReference type="EMBL" id="MU266402">
    <property type="protein sequence ID" value="KAH7925424.1"/>
    <property type="molecule type" value="Genomic_DNA"/>
</dbReference>
<sequence>MGPHFPVYAIVTLLIPRITINQSRTYRIPSSTAYPLASVILLPGRSTLFLPTHAVCADMASRPLFCLPSAVAGWSWTRFASVDITTISLDCPSPLFIAASHHIAMPRPLSSAFLGTPSSQLVLPANVKSPSVTSCDKVASSLSGGHLFPVLFWEFVMSSGQEGSLIFLGLADRTRTSRK</sequence>
<comment type="caution">
    <text evidence="1">The sequence shown here is derived from an EMBL/GenBank/DDBJ whole genome shotgun (WGS) entry which is preliminary data.</text>
</comment>
<name>A0ACB8BI94_9AGAM</name>
<dbReference type="Proteomes" id="UP000790709">
    <property type="component" value="Unassembled WGS sequence"/>
</dbReference>
<evidence type="ECO:0000313" key="1">
    <source>
        <dbReference type="EMBL" id="KAH7925424.1"/>
    </source>
</evidence>